<accession>A0A9P1H575</accession>
<evidence type="ECO:0000313" key="1">
    <source>
        <dbReference type="EMBL" id="CAI4215585.1"/>
    </source>
</evidence>
<proteinExistence type="predicted"/>
<evidence type="ECO:0000313" key="2">
    <source>
        <dbReference type="Proteomes" id="UP000838763"/>
    </source>
</evidence>
<comment type="caution">
    <text evidence="1">The sequence shown here is derived from an EMBL/GenBank/DDBJ whole genome shotgun (WGS) entry which is preliminary data.</text>
</comment>
<dbReference type="OrthoDB" id="5199007at2759"/>
<dbReference type="AlphaFoldDB" id="A0A9P1H575"/>
<keyword evidence="2" id="KW-1185">Reference proteome</keyword>
<organism evidence="1 2">
    <name type="scientific">Parascedosporium putredinis</name>
    <dbReference type="NCBI Taxonomy" id="1442378"/>
    <lineage>
        <taxon>Eukaryota</taxon>
        <taxon>Fungi</taxon>
        <taxon>Dikarya</taxon>
        <taxon>Ascomycota</taxon>
        <taxon>Pezizomycotina</taxon>
        <taxon>Sordariomycetes</taxon>
        <taxon>Hypocreomycetidae</taxon>
        <taxon>Microascales</taxon>
        <taxon>Microascaceae</taxon>
        <taxon>Parascedosporium</taxon>
    </lineage>
</organism>
<name>A0A9P1H575_9PEZI</name>
<reference evidence="1" key="1">
    <citation type="submission" date="2022-11" db="EMBL/GenBank/DDBJ databases">
        <authorList>
            <person name="Scott C."/>
            <person name="Bruce N."/>
        </authorList>
    </citation>
    <scope>NUCLEOTIDE SEQUENCE</scope>
</reference>
<dbReference type="Proteomes" id="UP000838763">
    <property type="component" value="Unassembled WGS sequence"/>
</dbReference>
<sequence length="245" mass="26401">MVVNSDSTSKTTRVVPVAPKKTASIAERSSAAISALSSYFTIQPTGPVSIPTTLSLYSITQSCYTVARQTFLLPEDPSSPSLRLLRPSAAIDAIFDTDAKLFFEDAPLLANLTPDLKASLLAQAVAGLVLLFRRLADVLAAEDDVPFLTHDLFARELDAFRHSPERIAALTAIEASSLFSHGCRSRAQVARLVSRVVERAADEQELSDMLEDAGVTEDAAGSLGWTVERPRNMGLPWGFSILPVN</sequence>
<gene>
    <name evidence="1" type="ORF">PPNO1_LOCUS5292</name>
</gene>
<dbReference type="EMBL" id="CALLCH030000012">
    <property type="protein sequence ID" value="CAI4215585.1"/>
    <property type="molecule type" value="Genomic_DNA"/>
</dbReference>
<protein>
    <submittedName>
        <fullName evidence="1">Uncharacterized protein</fullName>
    </submittedName>
</protein>